<reference evidence="15" key="2">
    <citation type="submission" date="2013-07" db="EMBL/GenBank/DDBJ databases">
        <authorList>
            <consortium name="The Broad Institute Genome Sequencing Platform"/>
            <person name="Cuomo C."/>
            <person name="Litvintseva A."/>
            <person name="Chen Y."/>
            <person name="Heitman J."/>
            <person name="Sun S."/>
            <person name="Springer D."/>
            <person name="Dromer F."/>
            <person name="Young S.K."/>
            <person name="Zeng Q."/>
            <person name="Gargeya S."/>
            <person name="Fitzgerald M."/>
            <person name="Abouelleil A."/>
            <person name="Alvarado L."/>
            <person name="Berlin A.M."/>
            <person name="Chapman S.B."/>
            <person name="Dewar J."/>
            <person name="Goldberg J."/>
            <person name="Griggs A."/>
            <person name="Gujja S."/>
            <person name="Hansen M."/>
            <person name="Howarth C."/>
            <person name="Imamovic A."/>
            <person name="Larimer J."/>
            <person name="McCowan C."/>
            <person name="Murphy C."/>
            <person name="Pearson M."/>
            <person name="Priest M."/>
            <person name="Roberts A."/>
            <person name="Saif S."/>
            <person name="Shea T."/>
            <person name="Sykes S."/>
            <person name="Wortman J."/>
            <person name="Nusbaum C."/>
            <person name="Birren B."/>
        </authorList>
    </citation>
    <scope>NUCLEOTIDE SEQUENCE</scope>
    <source>
        <strain evidence="15">CBS 10737</strain>
    </source>
</reference>
<dbReference type="GeneID" id="30169137"/>
<dbReference type="PANTHER" id="PTHR43311:SF2">
    <property type="entry name" value="GLUTAMATE--TRNA LIGASE, MITOCHONDRIAL-RELATED"/>
    <property type="match status" value="1"/>
</dbReference>
<evidence type="ECO:0000256" key="4">
    <source>
        <dbReference type="ARBA" id="ARBA00022598"/>
    </source>
</evidence>
<dbReference type="Proteomes" id="UP000094020">
    <property type="component" value="Chromosome 1"/>
</dbReference>
<evidence type="ECO:0000256" key="10">
    <source>
        <dbReference type="ARBA" id="ARBA00072917"/>
    </source>
</evidence>
<sequence length="590" mass="67755">MRPKIVPFSRLVIPRRPICKRCHSTSSPTPSSSSSSPSIIVPRLRFAPSPTGHLHLGGLRTALFNHILARKWKGKWLLRIEDTDRTRFTEGAVDSLRGALDWAGLNYDEGVGIGGSHGPYTQSERLDIYHHYTKELLSRNEAYECFCSPDELEAIKTSLKAQGQRHSYDGRCRHITDEEKVRKKKAGEKFVVRYKSSNESMDIPPDLIFGNHQPSAPTSGFDDFVLMKSDGWPTYHLASVVDDHQMEISHVLRGEEWLPSIPKHHSLYKAFGWTPPQFAHLPLLCNPDGTKLSKRKGDTFVQHYMKQGYEPSALLNFLALMGWDYHSALSSKTTLDPHIRNDGNSLYELFTLDQLIDLFDIKHIANRKASVNISKLDFLNKMTLRRMSDRLGKDGHMVNLGKVNIITGEGESKERLKLINRFQDRLRKEKALKGCELVENINFVEKVFDAELPRTILLNEMPMHSIFYFKSPIYECHESQLILKDLNLRIYCQYVTLFADTLQEKSSFKKEELNEDFIWDIIHSLLNQLNLEKKPKLLIPIRHALTERKKGPSIPELVTILGLDETLSRLRKGVEYVKQLDQIKKGQMDN</sequence>
<comment type="similarity">
    <text evidence="2">Belongs to the class-I aminoacyl-tRNA synthetase family. Glutamate--tRNA ligase type 1 subfamily.</text>
</comment>
<evidence type="ECO:0000313" key="15">
    <source>
        <dbReference type="EMBL" id="WWC66653.1"/>
    </source>
</evidence>
<accession>A0A1B9ICU6</accession>
<name>A0A1B9ICU6_9TREE</name>
<dbReference type="SUPFAM" id="SSF48163">
    <property type="entry name" value="An anticodon-binding domain of class I aminoacyl-tRNA synthetases"/>
    <property type="match status" value="1"/>
</dbReference>
<evidence type="ECO:0000256" key="11">
    <source>
        <dbReference type="RuleBase" id="RU363037"/>
    </source>
</evidence>
<dbReference type="GO" id="GO:0004818">
    <property type="term" value="F:glutamate-tRNA ligase activity"/>
    <property type="evidence" value="ECO:0007669"/>
    <property type="project" value="UniProtKB-EC"/>
</dbReference>
<evidence type="ECO:0000259" key="13">
    <source>
        <dbReference type="Pfam" id="PF19269"/>
    </source>
</evidence>
<evidence type="ECO:0000256" key="2">
    <source>
        <dbReference type="ARBA" id="ARBA00007894"/>
    </source>
</evidence>
<reference evidence="14" key="3">
    <citation type="submission" date="2016-07" db="EMBL/GenBank/DDBJ databases">
        <title>Evolution of pathogenesis and genome organization in the Tremellales.</title>
        <authorList>
            <person name="Cuomo C."/>
            <person name="Litvintseva A."/>
            <person name="Heitman J."/>
            <person name="Chen Y."/>
            <person name="Sun S."/>
            <person name="Springer D."/>
            <person name="Dromer F."/>
            <person name="Young S."/>
            <person name="Zeng Q."/>
            <person name="Chapman S."/>
            <person name="Gujja S."/>
            <person name="Saif S."/>
            <person name="Birren B."/>
        </authorList>
    </citation>
    <scope>NUCLEOTIDE SEQUENCE</scope>
    <source>
        <strain evidence="14">CBS 10737</strain>
    </source>
</reference>
<dbReference type="Gene3D" id="3.40.50.620">
    <property type="entry name" value="HUPs"/>
    <property type="match status" value="1"/>
</dbReference>
<keyword evidence="7 11" id="KW-0648">Protein biosynthesis</keyword>
<keyword evidence="5 11" id="KW-0547">Nucleotide-binding</keyword>
<keyword evidence="6 11" id="KW-0067">ATP-binding</keyword>
<dbReference type="Pfam" id="PF00749">
    <property type="entry name" value="tRNA-synt_1c"/>
    <property type="match status" value="1"/>
</dbReference>
<evidence type="ECO:0000256" key="6">
    <source>
        <dbReference type="ARBA" id="ARBA00022840"/>
    </source>
</evidence>
<dbReference type="InterPro" id="IPR045462">
    <property type="entry name" value="aa-tRNA-synth_I_cd-bd"/>
</dbReference>
<dbReference type="GO" id="GO:0008270">
    <property type="term" value="F:zinc ion binding"/>
    <property type="evidence" value="ECO:0007669"/>
    <property type="project" value="InterPro"/>
</dbReference>
<feature type="domain" description="Aminoacyl-tRNA synthetase class I anticodon-binding" evidence="13">
    <location>
        <begin position="439"/>
        <end position="573"/>
    </location>
</feature>
<dbReference type="GO" id="GO:0006424">
    <property type="term" value="P:glutamyl-tRNA aminoacylation"/>
    <property type="evidence" value="ECO:0007669"/>
    <property type="project" value="InterPro"/>
</dbReference>
<dbReference type="InterPro" id="IPR014729">
    <property type="entry name" value="Rossmann-like_a/b/a_fold"/>
</dbReference>
<keyword evidence="8 11" id="KW-0030">Aminoacyl-tRNA synthetase</keyword>
<evidence type="ECO:0000256" key="8">
    <source>
        <dbReference type="ARBA" id="ARBA00023146"/>
    </source>
</evidence>
<dbReference type="RefSeq" id="XP_019014684.1">
    <property type="nucleotide sequence ID" value="XM_019152546.1"/>
</dbReference>
<reference evidence="15" key="4">
    <citation type="submission" date="2024-02" db="EMBL/GenBank/DDBJ databases">
        <title>Comparative genomics of Cryptococcus and Kwoniella reveals pathogenesis evolution and contrasting modes of karyotype evolution via chromosome fusion or intercentromeric recombination.</title>
        <authorList>
            <person name="Coelho M.A."/>
            <person name="David-Palma M."/>
            <person name="Shea T."/>
            <person name="Bowers K."/>
            <person name="McGinley-Smith S."/>
            <person name="Mohammad A.W."/>
            <person name="Gnirke A."/>
            <person name="Yurkov A.M."/>
            <person name="Nowrousian M."/>
            <person name="Sun S."/>
            <person name="Cuomo C.A."/>
            <person name="Heitman J."/>
        </authorList>
    </citation>
    <scope>NUCLEOTIDE SEQUENCE</scope>
    <source>
        <strain evidence="15">CBS 10737</strain>
    </source>
</reference>
<dbReference type="FunFam" id="3.40.50.620:FF:000045">
    <property type="entry name" value="Glutamate--tRNA ligase, mitochondrial"/>
    <property type="match status" value="1"/>
</dbReference>
<dbReference type="AlphaFoldDB" id="A0A1B9ICU6"/>
<evidence type="ECO:0000256" key="7">
    <source>
        <dbReference type="ARBA" id="ARBA00022917"/>
    </source>
</evidence>
<dbReference type="InterPro" id="IPR020751">
    <property type="entry name" value="aa-tRNA-synth_I_codon-bd_sub2"/>
</dbReference>
<evidence type="ECO:0000313" key="14">
    <source>
        <dbReference type="EMBL" id="OCF53465.1"/>
    </source>
</evidence>
<dbReference type="InterPro" id="IPR020058">
    <property type="entry name" value="Glu/Gln-tRNA-synth_Ib_cat-dom"/>
</dbReference>
<evidence type="ECO:0000259" key="12">
    <source>
        <dbReference type="Pfam" id="PF00749"/>
    </source>
</evidence>
<evidence type="ECO:0000256" key="1">
    <source>
        <dbReference type="ARBA" id="ARBA00004173"/>
    </source>
</evidence>
<dbReference type="PANTHER" id="PTHR43311">
    <property type="entry name" value="GLUTAMATE--TRNA LIGASE"/>
    <property type="match status" value="1"/>
</dbReference>
<dbReference type="HAMAP" id="MF_00022">
    <property type="entry name" value="Glu_tRNA_synth_type1"/>
    <property type="match status" value="1"/>
</dbReference>
<dbReference type="InterPro" id="IPR000924">
    <property type="entry name" value="Glu/Gln-tRNA-synth"/>
</dbReference>
<dbReference type="CDD" id="cd00808">
    <property type="entry name" value="GluRS_core"/>
    <property type="match status" value="1"/>
</dbReference>
<dbReference type="InterPro" id="IPR049940">
    <property type="entry name" value="GluQ/Sye"/>
</dbReference>
<dbReference type="EMBL" id="KI894007">
    <property type="protein sequence ID" value="OCF53465.1"/>
    <property type="molecule type" value="Genomic_DNA"/>
</dbReference>
<dbReference type="KEGG" id="kpin:30169137"/>
<gene>
    <name evidence="14" type="ORF">I206_00768</name>
    <name evidence="15" type="ORF">I206_100557</name>
</gene>
<keyword evidence="16" id="KW-1185">Reference proteome</keyword>
<dbReference type="InterPro" id="IPR033910">
    <property type="entry name" value="GluRS_core"/>
</dbReference>
<dbReference type="GO" id="GO:0005739">
    <property type="term" value="C:mitochondrion"/>
    <property type="evidence" value="ECO:0007669"/>
    <property type="project" value="UniProtKB-SubCell"/>
</dbReference>
<dbReference type="InterPro" id="IPR008925">
    <property type="entry name" value="aa_tRNA-synth_I_cd-bd_sf"/>
</dbReference>
<dbReference type="STRING" id="1296096.A0A1B9ICU6"/>
<dbReference type="EC" id="6.1.1.17" evidence="3"/>
<organism evidence="14">
    <name type="scientific">Kwoniella pini CBS 10737</name>
    <dbReference type="NCBI Taxonomy" id="1296096"/>
    <lineage>
        <taxon>Eukaryota</taxon>
        <taxon>Fungi</taxon>
        <taxon>Dikarya</taxon>
        <taxon>Basidiomycota</taxon>
        <taxon>Agaricomycotina</taxon>
        <taxon>Tremellomycetes</taxon>
        <taxon>Tremellales</taxon>
        <taxon>Cryptococcaceae</taxon>
        <taxon>Kwoniella</taxon>
    </lineage>
</organism>
<evidence type="ECO:0000313" key="16">
    <source>
        <dbReference type="Proteomes" id="UP000094020"/>
    </source>
</evidence>
<dbReference type="InterPro" id="IPR001412">
    <property type="entry name" value="aa-tRNA-synth_I_CS"/>
</dbReference>
<evidence type="ECO:0000256" key="3">
    <source>
        <dbReference type="ARBA" id="ARBA00012835"/>
    </source>
</evidence>
<dbReference type="OrthoDB" id="428822at2759"/>
<dbReference type="NCBIfam" id="TIGR00464">
    <property type="entry name" value="gltX_bact"/>
    <property type="match status" value="1"/>
</dbReference>
<dbReference type="EMBL" id="CP144519">
    <property type="protein sequence ID" value="WWC66653.1"/>
    <property type="molecule type" value="Genomic_DNA"/>
</dbReference>
<proteinExistence type="inferred from homology"/>
<feature type="domain" description="Glutamyl/glutaminyl-tRNA synthetase class Ib catalytic" evidence="12">
    <location>
        <begin position="43"/>
        <end position="377"/>
    </location>
</feature>
<protein>
    <recommendedName>
        <fullName evidence="10">Glutamate--tRNA ligase, mitochondrial</fullName>
        <ecNumber evidence="3">6.1.1.17</ecNumber>
    </recommendedName>
    <alternativeName>
        <fullName evidence="9">Glutamyl-tRNA synthetase</fullName>
    </alternativeName>
</protein>
<reference evidence="14" key="1">
    <citation type="submission" date="2013-07" db="EMBL/GenBank/DDBJ databases">
        <title>The Genome Sequence of Cryptococcus pinus CBS10737.</title>
        <authorList>
            <consortium name="The Broad Institute Genome Sequencing Platform"/>
            <person name="Cuomo C."/>
            <person name="Litvintseva A."/>
            <person name="Chen Y."/>
            <person name="Heitman J."/>
            <person name="Sun S."/>
            <person name="Springer D."/>
            <person name="Dromer F."/>
            <person name="Young S.K."/>
            <person name="Zeng Q."/>
            <person name="Gargeya S."/>
            <person name="Fitzgerald M."/>
            <person name="Abouelleil A."/>
            <person name="Alvarado L."/>
            <person name="Berlin A.M."/>
            <person name="Chapman S.B."/>
            <person name="Dewar J."/>
            <person name="Goldberg J."/>
            <person name="Griggs A."/>
            <person name="Gujja S."/>
            <person name="Hansen M."/>
            <person name="Howarth C."/>
            <person name="Imamovic A."/>
            <person name="Larimer J."/>
            <person name="McCowan C."/>
            <person name="Murphy C."/>
            <person name="Pearson M."/>
            <person name="Priest M."/>
            <person name="Roberts A."/>
            <person name="Saif S."/>
            <person name="Shea T."/>
            <person name="Sykes S."/>
            <person name="Wortman J."/>
            <person name="Nusbaum C."/>
            <person name="Birren B."/>
        </authorList>
    </citation>
    <scope>NUCLEOTIDE SEQUENCE [LARGE SCALE GENOMIC DNA]</scope>
    <source>
        <strain evidence="14">CBS 10737</strain>
    </source>
</reference>
<dbReference type="Pfam" id="PF19269">
    <property type="entry name" value="Anticodon_2"/>
    <property type="match status" value="1"/>
</dbReference>
<comment type="subcellular location">
    <subcellularLocation>
        <location evidence="1">Mitochondrion</location>
    </subcellularLocation>
</comment>
<evidence type="ECO:0000256" key="5">
    <source>
        <dbReference type="ARBA" id="ARBA00022741"/>
    </source>
</evidence>
<evidence type="ECO:0000256" key="9">
    <source>
        <dbReference type="ARBA" id="ARBA00030865"/>
    </source>
</evidence>
<dbReference type="Gene3D" id="1.10.10.350">
    <property type="match status" value="1"/>
</dbReference>
<dbReference type="InterPro" id="IPR004527">
    <property type="entry name" value="Glu-tRNA-ligase_bac/mito"/>
</dbReference>
<keyword evidence="4 11" id="KW-0436">Ligase</keyword>
<dbReference type="SUPFAM" id="SSF52374">
    <property type="entry name" value="Nucleotidylyl transferase"/>
    <property type="match status" value="1"/>
</dbReference>
<dbReference type="PROSITE" id="PS00178">
    <property type="entry name" value="AA_TRNA_LIGASE_I"/>
    <property type="match status" value="1"/>
</dbReference>
<dbReference type="GO" id="GO:0005524">
    <property type="term" value="F:ATP binding"/>
    <property type="evidence" value="ECO:0007669"/>
    <property type="project" value="UniProtKB-KW"/>
</dbReference>
<dbReference type="PRINTS" id="PR00987">
    <property type="entry name" value="TRNASYNTHGLU"/>
</dbReference>
<dbReference type="GO" id="GO:0000049">
    <property type="term" value="F:tRNA binding"/>
    <property type="evidence" value="ECO:0007669"/>
    <property type="project" value="InterPro"/>
</dbReference>